<dbReference type="Gene3D" id="1.10.10.10">
    <property type="entry name" value="Winged helix-like DNA-binding domain superfamily/Winged helix DNA-binding domain"/>
    <property type="match status" value="1"/>
</dbReference>
<dbReference type="InterPro" id="IPR036388">
    <property type="entry name" value="WH-like_DNA-bd_sf"/>
</dbReference>
<dbReference type="OrthoDB" id="5243844at2"/>
<dbReference type="SMART" id="SM00895">
    <property type="entry name" value="FCD"/>
    <property type="match status" value="1"/>
</dbReference>
<keyword evidence="6" id="KW-1185">Reference proteome</keyword>
<keyword evidence="1" id="KW-0805">Transcription regulation</keyword>
<feature type="domain" description="HTH gntR-type" evidence="4">
    <location>
        <begin position="15"/>
        <end position="82"/>
    </location>
</feature>
<dbReference type="PROSITE" id="PS50949">
    <property type="entry name" value="HTH_GNTR"/>
    <property type="match status" value="1"/>
</dbReference>
<comment type="caution">
    <text evidence="5">The sequence shown here is derived from an EMBL/GenBank/DDBJ whole genome shotgun (WGS) entry which is preliminary data.</text>
</comment>
<evidence type="ECO:0000259" key="4">
    <source>
        <dbReference type="PROSITE" id="PS50949"/>
    </source>
</evidence>
<evidence type="ECO:0000256" key="3">
    <source>
        <dbReference type="ARBA" id="ARBA00023163"/>
    </source>
</evidence>
<dbReference type="Proteomes" id="UP000317422">
    <property type="component" value="Unassembled WGS sequence"/>
</dbReference>
<gene>
    <name evidence="5" type="ORF">FHX37_3465</name>
</gene>
<dbReference type="AlphaFoldDB" id="A0A543NNU6"/>
<organism evidence="5 6">
    <name type="scientific">Haloactinospora alba</name>
    <dbReference type="NCBI Taxonomy" id="405555"/>
    <lineage>
        <taxon>Bacteria</taxon>
        <taxon>Bacillati</taxon>
        <taxon>Actinomycetota</taxon>
        <taxon>Actinomycetes</taxon>
        <taxon>Streptosporangiales</taxon>
        <taxon>Nocardiopsidaceae</taxon>
        <taxon>Haloactinospora</taxon>
    </lineage>
</organism>
<evidence type="ECO:0000313" key="6">
    <source>
        <dbReference type="Proteomes" id="UP000317422"/>
    </source>
</evidence>
<dbReference type="RefSeq" id="WP_141924806.1">
    <property type="nucleotide sequence ID" value="NZ_VFQC01000001.1"/>
</dbReference>
<accession>A0A543NNU6</accession>
<dbReference type="SUPFAM" id="SSF48008">
    <property type="entry name" value="GntR ligand-binding domain-like"/>
    <property type="match status" value="1"/>
</dbReference>
<dbReference type="GO" id="GO:0003700">
    <property type="term" value="F:DNA-binding transcription factor activity"/>
    <property type="evidence" value="ECO:0007669"/>
    <property type="project" value="InterPro"/>
</dbReference>
<dbReference type="SMART" id="SM00345">
    <property type="entry name" value="HTH_GNTR"/>
    <property type="match status" value="1"/>
</dbReference>
<dbReference type="EMBL" id="VFQC01000001">
    <property type="protein sequence ID" value="TQN33446.1"/>
    <property type="molecule type" value="Genomic_DNA"/>
</dbReference>
<dbReference type="Pfam" id="PF00392">
    <property type="entry name" value="GntR"/>
    <property type="match status" value="1"/>
</dbReference>
<reference evidence="5 6" key="1">
    <citation type="submission" date="2019-06" db="EMBL/GenBank/DDBJ databases">
        <title>Sequencing the genomes of 1000 actinobacteria strains.</title>
        <authorList>
            <person name="Klenk H.-P."/>
        </authorList>
    </citation>
    <scope>NUCLEOTIDE SEQUENCE [LARGE SCALE GENOMIC DNA]</scope>
    <source>
        <strain evidence="5 6">DSM 45015</strain>
    </source>
</reference>
<dbReference type="InterPro" id="IPR011711">
    <property type="entry name" value="GntR_C"/>
</dbReference>
<keyword evidence="3" id="KW-0804">Transcription</keyword>
<dbReference type="InterPro" id="IPR036390">
    <property type="entry name" value="WH_DNA-bd_sf"/>
</dbReference>
<evidence type="ECO:0000313" key="5">
    <source>
        <dbReference type="EMBL" id="TQN33446.1"/>
    </source>
</evidence>
<proteinExistence type="predicted"/>
<evidence type="ECO:0000256" key="2">
    <source>
        <dbReference type="ARBA" id="ARBA00023125"/>
    </source>
</evidence>
<dbReference type="PANTHER" id="PTHR43537">
    <property type="entry name" value="TRANSCRIPTIONAL REGULATOR, GNTR FAMILY"/>
    <property type="match status" value="1"/>
</dbReference>
<keyword evidence="2 5" id="KW-0238">DNA-binding</keyword>
<dbReference type="GO" id="GO:0003677">
    <property type="term" value="F:DNA binding"/>
    <property type="evidence" value="ECO:0007669"/>
    <property type="project" value="UniProtKB-KW"/>
</dbReference>
<dbReference type="Gene3D" id="1.20.120.530">
    <property type="entry name" value="GntR ligand-binding domain-like"/>
    <property type="match status" value="1"/>
</dbReference>
<dbReference type="SUPFAM" id="SSF46785">
    <property type="entry name" value="Winged helix' DNA-binding domain"/>
    <property type="match status" value="1"/>
</dbReference>
<dbReference type="Pfam" id="PF07729">
    <property type="entry name" value="FCD"/>
    <property type="match status" value="1"/>
</dbReference>
<dbReference type="PANTHER" id="PTHR43537:SF24">
    <property type="entry name" value="GLUCONATE OPERON TRANSCRIPTIONAL REPRESSOR"/>
    <property type="match status" value="1"/>
</dbReference>
<dbReference type="InterPro" id="IPR000524">
    <property type="entry name" value="Tscrpt_reg_HTH_GntR"/>
</dbReference>
<protein>
    <submittedName>
        <fullName evidence="5">DNA-binding GntR family transcriptional regulator</fullName>
    </submittedName>
</protein>
<sequence length="235" mass="25536">MSSSGGAAVRRAGRRGLNHEAADRIREAVFDGSFAPGEALCEVDLAADLDVSRGSVRGGLAILEGEGLVHSGWHRRTRVIEPTVTEANELYAVRAALDRLAAVTAAGTRTEEDLADLDSRVDAMAEGLEAGEPGHVLLARDIGFHDAIYDVAGNGRLRSSWQALRSQVRLFQLVRIRLGGRQYRRILVDEHRQLVTLLRERDTGRLAAAAEEHVDAARAELVRMLESSGEDPAQE</sequence>
<name>A0A543NNU6_9ACTN</name>
<evidence type="ECO:0000256" key="1">
    <source>
        <dbReference type="ARBA" id="ARBA00023015"/>
    </source>
</evidence>
<dbReference type="InterPro" id="IPR008920">
    <property type="entry name" value="TF_FadR/GntR_C"/>
</dbReference>